<evidence type="ECO:0000313" key="3">
    <source>
        <dbReference type="Proteomes" id="UP000327000"/>
    </source>
</evidence>
<dbReference type="RefSeq" id="WP_152262713.1">
    <property type="nucleotide sequence ID" value="NZ_VOKX01000009.1"/>
</dbReference>
<organism evidence="2 3">
    <name type="scientific">Streptomyces mobaraensis</name>
    <name type="common">Streptoverticillium mobaraense</name>
    <dbReference type="NCBI Taxonomy" id="35621"/>
    <lineage>
        <taxon>Bacteria</taxon>
        <taxon>Bacillati</taxon>
        <taxon>Actinomycetota</taxon>
        <taxon>Actinomycetes</taxon>
        <taxon>Kitasatosporales</taxon>
        <taxon>Streptomycetaceae</taxon>
        <taxon>Streptomyces</taxon>
    </lineage>
</organism>
<evidence type="ECO:0000313" key="2">
    <source>
        <dbReference type="EMBL" id="KAB7850174.1"/>
    </source>
</evidence>
<dbReference type="AlphaFoldDB" id="A0A5N5WDC5"/>
<evidence type="ECO:0000259" key="1">
    <source>
        <dbReference type="Pfam" id="PF24623"/>
    </source>
</evidence>
<dbReference type="OrthoDB" id="4329905at2"/>
<comment type="caution">
    <text evidence="2">The sequence shown here is derived from an EMBL/GenBank/DDBJ whole genome shotgun (WGS) entry which is preliminary data.</text>
</comment>
<protein>
    <recommendedName>
        <fullName evidence="1">DNA-binding phage zinc finger domain-containing protein</fullName>
    </recommendedName>
</protein>
<name>A0A5N5WDC5_STRMB</name>
<keyword evidence="3" id="KW-1185">Reference proteome</keyword>
<gene>
    <name evidence="2" type="ORF">FRZ00_06135</name>
</gene>
<accession>A0A5N5WDC5</accession>
<feature type="domain" description="DNA-binding phage zinc finger" evidence="1">
    <location>
        <begin position="7"/>
        <end position="55"/>
    </location>
</feature>
<dbReference type="EMBL" id="VOKX01000009">
    <property type="protein sequence ID" value="KAB7850174.1"/>
    <property type="molecule type" value="Genomic_DNA"/>
</dbReference>
<dbReference type="Proteomes" id="UP000327000">
    <property type="component" value="Unassembled WGS sequence"/>
</dbReference>
<dbReference type="Pfam" id="PF24623">
    <property type="entry name" value="Phage_zn_bind_8"/>
    <property type="match status" value="1"/>
</dbReference>
<proteinExistence type="predicted"/>
<sequence>MTTEPAHPEHAIRCPWCKAEPGERCTSPRGRRIRIVSHDARITAWTTRRRPTTPQEHPA</sequence>
<reference evidence="2 3" key="1">
    <citation type="journal article" date="2019" name="Microb. Cell Fact.">
        <title>Exploring novel herbicidin analogues by transcriptional regulator overexpression and MS/MS molecular networking.</title>
        <authorList>
            <person name="Shi Y."/>
            <person name="Gu R."/>
            <person name="Li Y."/>
            <person name="Wang X."/>
            <person name="Ren W."/>
            <person name="Li X."/>
            <person name="Wang L."/>
            <person name="Xie Y."/>
            <person name="Hong B."/>
        </authorList>
    </citation>
    <scope>NUCLEOTIDE SEQUENCE [LARGE SCALE GENOMIC DNA]</scope>
    <source>
        <strain evidence="2 3">US-43</strain>
    </source>
</reference>
<dbReference type="InterPro" id="IPR056911">
    <property type="entry name" value="Phage_Znf_bind_put"/>
</dbReference>